<evidence type="ECO:0000259" key="1">
    <source>
        <dbReference type="Pfam" id="PF12866"/>
    </source>
</evidence>
<gene>
    <name evidence="3" type="ORF">GO495_19495</name>
</gene>
<dbReference type="Proteomes" id="UP000468388">
    <property type="component" value="Unassembled WGS sequence"/>
</dbReference>
<accession>A0A6N8JEN3</accession>
<dbReference type="Pfam" id="PF18003">
    <property type="entry name" value="DUF3823_C"/>
    <property type="match status" value="1"/>
</dbReference>
<reference evidence="3 4" key="1">
    <citation type="submission" date="2019-12" db="EMBL/GenBank/DDBJ databases">
        <title>The draft genomic sequence of strain Chitinophaga oryziterrae JCM 16595.</title>
        <authorList>
            <person name="Zhang X."/>
        </authorList>
    </citation>
    <scope>NUCLEOTIDE SEQUENCE [LARGE SCALE GENOMIC DNA]</scope>
    <source>
        <strain evidence="3 4">JCM 16595</strain>
    </source>
</reference>
<dbReference type="OrthoDB" id="1433240at2"/>
<protein>
    <submittedName>
        <fullName evidence="3">DUF3823 domain-containing protein</fullName>
    </submittedName>
</protein>
<keyword evidence="4" id="KW-1185">Reference proteome</keyword>
<evidence type="ECO:0000259" key="2">
    <source>
        <dbReference type="Pfam" id="PF18003"/>
    </source>
</evidence>
<dbReference type="InterPro" id="IPR024278">
    <property type="entry name" value="DUF3823_N"/>
</dbReference>
<evidence type="ECO:0000313" key="3">
    <source>
        <dbReference type="EMBL" id="MVT42788.1"/>
    </source>
</evidence>
<proteinExistence type="predicted"/>
<dbReference type="EMBL" id="WRXO01000005">
    <property type="protein sequence ID" value="MVT42788.1"/>
    <property type="molecule type" value="Genomic_DNA"/>
</dbReference>
<feature type="domain" description="DUF3823" evidence="1">
    <location>
        <begin position="27"/>
        <end position="119"/>
    </location>
</feature>
<sequence length="235" mass="25812">MKKIIYLALCMVALSCKKDNYDSPSVTLQGRITYQGEAINVSSKDVTFELWEPGWGKNGAITVNINEDGSYSALLFNGNYKLIIPPSQGPFRSVLNNETNSDTVRLQLNGNRTMDIEVMPYYMVRTPQFLLTGTTVGATCKLEKIITDANAKDIENVFLYLNQTAFVDGTNYIARTSIAGSDIADPDHISLNVEVPASTSANGSTGDQRYIYARIGVKISGVEDLLFSTVQKIDL</sequence>
<feature type="domain" description="DUF3823" evidence="2">
    <location>
        <begin position="122"/>
        <end position="232"/>
    </location>
</feature>
<name>A0A6N8JEN3_9BACT</name>
<dbReference type="Pfam" id="PF12866">
    <property type="entry name" value="DUF3823"/>
    <property type="match status" value="1"/>
</dbReference>
<evidence type="ECO:0000313" key="4">
    <source>
        <dbReference type="Proteomes" id="UP000468388"/>
    </source>
</evidence>
<dbReference type="InterPro" id="IPR041186">
    <property type="entry name" value="DUF3823_C"/>
</dbReference>
<dbReference type="Gene3D" id="2.60.40.1120">
    <property type="entry name" value="Carboxypeptidase-like, regulatory domain"/>
    <property type="match status" value="1"/>
</dbReference>
<dbReference type="AlphaFoldDB" id="A0A6N8JEN3"/>
<comment type="caution">
    <text evidence="3">The sequence shown here is derived from an EMBL/GenBank/DDBJ whole genome shotgun (WGS) entry which is preliminary data.</text>
</comment>
<dbReference type="PROSITE" id="PS51257">
    <property type="entry name" value="PROKAR_LIPOPROTEIN"/>
    <property type="match status" value="1"/>
</dbReference>
<dbReference type="Gene3D" id="2.60.40.2060">
    <property type="match status" value="1"/>
</dbReference>
<dbReference type="RefSeq" id="WP_157301391.1">
    <property type="nucleotide sequence ID" value="NZ_BAAAZB010000002.1"/>
</dbReference>
<organism evidence="3 4">
    <name type="scientific">Chitinophaga oryziterrae</name>
    <dbReference type="NCBI Taxonomy" id="1031224"/>
    <lineage>
        <taxon>Bacteria</taxon>
        <taxon>Pseudomonadati</taxon>
        <taxon>Bacteroidota</taxon>
        <taxon>Chitinophagia</taxon>
        <taxon>Chitinophagales</taxon>
        <taxon>Chitinophagaceae</taxon>
        <taxon>Chitinophaga</taxon>
    </lineage>
</organism>